<keyword evidence="2" id="KW-1185">Reference proteome</keyword>
<organism evidence="1 2">
    <name type="scientific">Parachitinimonas caeni</name>
    <dbReference type="NCBI Taxonomy" id="3031301"/>
    <lineage>
        <taxon>Bacteria</taxon>
        <taxon>Pseudomonadati</taxon>
        <taxon>Pseudomonadota</taxon>
        <taxon>Betaproteobacteria</taxon>
        <taxon>Neisseriales</taxon>
        <taxon>Chitinibacteraceae</taxon>
        <taxon>Parachitinimonas</taxon>
    </lineage>
</organism>
<gene>
    <name evidence="1" type="ORF">PZA18_16170</name>
</gene>
<sequence length="89" mass="9491">MHRMLVAEPNAVRGSATGILPGKGLIGFSADAAAGQQDFKALPMRLAGLTQLGEGEQRLGGRPVAAGRDWRIVRSRRWRLPVGQLCLAS</sequence>
<name>A0ABT7DZX8_9NEIS</name>
<comment type="caution">
    <text evidence="1">The sequence shown here is derived from an EMBL/GenBank/DDBJ whole genome shotgun (WGS) entry which is preliminary data.</text>
</comment>
<dbReference type="Proteomes" id="UP001172778">
    <property type="component" value="Unassembled WGS sequence"/>
</dbReference>
<reference evidence="1" key="1">
    <citation type="submission" date="2023-03" db="EMBL/GenBank/DDBJ databases">
        <title>Chitinimonas shenzhenensis gen. nov., sp. nov., a novel member of family Burkholderiaceae isolated from activated sludge collected in Shen Zhen, China.</title>
        <authorList>
            <person name="Wang X."/>
        </authorList>
    </citation>
    <scope>NUCLEOTIDE SEQUENCE</scope>
    <source>
        <strain evidence="1">DQS-5</strain>
    </source>
</reference>
<proteinExistence type="predicted"/>
<dbReference type="RefSeq" id="WP_284101900.1">
    <property type="nucleotide sequence ID" value="NZ_JARRAF010000021.1"/>
</dbReference>
<evidence type="ECO:0000313" key="2">
    <source>
        <dbReference type="Proteomes" id="UP001172778"/>
    </source>
</evidence>
<evidence type="ECO:0000313" key="1">
    <source>
        <dbReference type="EMBL" id="MDK2125591.1"/>
    </source>
</evidence>
<protein>
    <submittedName>
        <fullName evidence="1">Uncharacterized protein</fullName>
    </submittedName>
</protein>
<accession>A0ABT7DZX8</accession>
<dbReference type="EMBL" id="JARRAF010000021">
    <property type="protein sequence ID" value="MDK2125591.1"/>
    <property type="molecule type" value="Genomic_DNA"/>
</dbReference>